<dbReference type="InterPro" id="IPR003008">
    <property type="entry name" value="Tubulin_FtsZ_GTPase"/>
</dbReference>
<dbReference type="OrthoDB" id="1662883at2759"/>
<feature type="domain" description="Tubulin/FtsZ GTPase" evidence="5">
    <location>
        <begin position="63"/>
        <end position="136"/>
    </location>
</feature>
<dbReference type="SUPFAM" id="SSF52490">
    <property type="entry name" value="Tubulin nucleotide-binding domain-like"/>
    <property type="match status" value="4"/>
</dbReference>
<dbReference type="GO" id="GO:0005200">
    <property type="term" value="F:structural constituent of cytoskeleton"/>
    <property type="evidence" value="ECO:0007669"/>
    <property type="project" value="InterPro"/>
</dbReference>
<dbReference type="PANTHER" id="PTHR36527:SF3">
    <property type="entry name" value="OS01G0282866 PROTEIN"/>
    <property type="match status" value="1"/>
</dbReference>
<dbReference type="GO" id="GO:0005874">
    <property type="term" value="C:microtubule"/>
    <property type="evidence" value="ECO:0007669"/>
    <property type="project" value="UniProtKB-KW"/>
</dbReference>
<accession>A0A843XXZ3</accession>
<keyword evidence="7" id="KW-1185">Reference proteome</keyword>
<dbReference type="GO" id="GO:0007017">
    <property type="term" value="P:microtubule-based process"/>
    <property type="evidence" value="ECO:0007669"/>
    <property type="project" value="InterPro"/>
</dbReference>
<dbReference type="Proteomes" id="UP000652761">
    <property type="component" value="Unassembled WGS sequence"/>
</dbReference>
<organism evidence="6 7">
    <name type="scientific">Colocasia esculenta</name>
    <name type="common">Wild taro</name>
    <name type="synonym">Arum esculentum</name>
    <dbReference type="NCBI Taxonomy" id="4460"/>
    <lineage>
        <taxon>Eukaryota</taxon>
        <taxon>Viridiplantae</taxon>
        <taxon>Streptophyta</taxon>
        <taxon>Embryophyta</taxon>
        <taxon>Tracheophyta</taxon>
        <taxon>Spermatophyta</taxon>
        <taxon>Magnoliopsida</taxon>
        <taxon>Liliopsida</taxon>
        <taxon>Araceae</taxon>
        <taxon>Aroideae</taxon>
        <taxon>Colocasieae</taxon>
        <taxon>Colocasia</taxon>
    </lineage>
</organism>
<feature type="non-terminal residue" evidence="6">
    <location>
        <position position="271"/>
    </location>
</feature>
<dbReference type="InterPro" id="IPR000217">
    <property type="entry name" value="Tubulin"/>
</dbReference>
<dbReference type="GO" id="GO:0003924">
    <property type="term" value="F:GTPase activity"/>
    <property type="evidence" value="ECO:0007669"/>
    <property type="project" value="InterPro"/>
</dbReference>
<evidence type="ECO:0000256" key="2">
    <source>
        <dbReference type="ARBA" id="ARBA00022701"/>
    </source>
</evidence>
<dbReference type="InterPro" id="IPR036525">
    <property type="entry name" value="Tubulin/FtsZ_GTPase_sf"/>
</dbReference>
<gene>
    <name evidence="6" type="ORF">Taro_056623</name>
</gene>
<keyword evidence="2" id="KW-0493">Microtubule</keyword>
<comment type="caution">
    <text evidence="6">The sequence shown here is derived from an EMBL/GenBank/DDBJ whole genome shotgun (WGS) entry which is preliminary data.</text>
</comment>
<dbReference type="PRINTS" id="PR01163">
    <property type="entry name" value="BETATUBULIN"/>
</dbReference>
<dbReference type="Gene3D" id="3.40.50.1440">
    <property type="entry name" value="Tubulin/FtsZ, GTPase domain"/>
    <property type="match status" value="4"/>
</dbReference>
<dbReference type="PANTHER" id="PTHR36527">
    <property type="entry name" value="OS01G0282866 PROTEIN"/>
    <property type="match status" value="1"/>
</dbReference>
<protein>
    <recommendedName>
        <fullName evidence="5">Tubulin/FtsZ GTPase domain-containing protein</fullName>
    </recommendedName>
</protein>
<dbReference type="EMBL" id="NMUH01016842">
    <property type="protein sequence ID" value="MQM23557.1"/>
    <property type="molecule type" value="Genomic_DNA"/>
</dbReference>
<evidence type="ECO:0000313" key="7">
    <source>
        <dbReference type="Proteomes" id="UP000652761"/>
    </source>
</evidence>
<dbReference type="PRINTS" id="PR01161">
    <property type="entry name" value="TUBULIN"/>
</dbReference>
<keyword evidence="3" id="KW-0547">Nucleotide-binding</keyword>
<dbReference type="InterPro" id="IPR002453">
    <property type="entry name" value="Beta_tubulin"/>
</dbReference>
<evidence type="ECO:0000256" key="4">
    <source>
        <dbReference type="ARBA" id="ARBA00023134"/>
    </source>
</evidence>
<dbReference type="AlphaFoldDB" id="A0A843XXZ3"/>
<evidence type="ECO:0000256" key="1">
    <source>
        <dbReference type="ARBA" id="ARBA00009636"/>
    </source>
</evidence>
<feature type="non-terminal residue" evidence="6">
    <location>
        <position position="1"/>
    </location>
</feature>
<comment type="similarity">
    <text evidence="1">Belongs to the tubulin family.</text>
</comment>
<feature type="domain" description="Tubulin/FtsZ GTPase" evidence="5">
    <location>
        <begin position="139"/>
        <end position="271"/>
    </location>
</feature>
<sequence length="271" mass="30106">VVLADLKLGALDYFRTSPYGRIFNGNNFVFGNSSAGNNWAKGYYIEGAELIDSTLDVVKMRVILNVQVGRCGNQMGSIFWETICDEQGVDPSGKNVGTIPKQLQRTDVYYHEVSSGRLVPRVVLVDLRLGDLDYIKMREILIVQVGQCGNQMGQMGSMFWETICDKHGVDPSGKYVGTIPKQLQRTDTYYHEETICDEHGVDPSGKYVGTITKQLQRTDVYYHEVSSGRLVPRVVLVDLKLGALDFIRAGPYGRIFNANNFVFGNSGGGNN</sequence>
<name>A0A843XXZ3_COLES</name>
<dbReference type="GO" id="GO:0005525">
    <property type="term" value="F:GTP binding"/>
    <property type="evidence" value="ECO:0007669"/>
    <property type="project" value="UniProtKB-KW"/>
</dbReference>
<evidence type="ECO:0000259" key="5">
    <source>
        <dbReference type="Pfam" id="PF00091"/>
    </source>
</evidence>
<proteinExistence type="inferred from homology"/>
<evidence type="ECO:0000256" key="3">
    <source>
        <dbReference type="ARBA" id="ARBA00022741"/>
    </source>
</evidence>
<reference evidence="6" key="1">
    <citation type="submission" date="2017-07" db="EMBL/GenBank/DDBJ databases">
        <title>Taro Niue Genome Assembly and Annotation.</title>
        <authorList>
            <person name="Atibalentja N."/>
            <person name="Keating K."/>
            <person name="Fields C.J."/>
        </authorList>
    </citation>
    <scope>NUCLEOTIDE SEQUENCE</scope>
    <source>
        <strain evidence="6">Niue_2</strain>
        <tissue evidence="6">Leaf</tissue>
    </source>
</reference>
<dbReference type="Pfam" id="PF00091">
    <property type="entry name" value="Tubulin"/>
    <property type="match status" value="2"/>
</dbReference>
<evidence type="ECO:0000313" key="6">
    <source>
        <dbReference type="EMBL" id="MQM23557.1"/>
    </source>
</evidence>
<keyword evidence="4" id="KW-0342">GTP-binding</keyword>